<evidence type="ECO:0000313" key="3">
    <source>
        <dbReference type="RefSeq" id="XP_016485607.1"/>
    </source>
</evidence>
<reference evidence="2" key="1">
    <citation type="journal article" date="2014" name="Nat. Commun.">
        <title>The tobacco genome sequence and its comparison with those of tomato and potato.</title>
        <authorList>
            <person name="Sierro N."/>
            <person name="Battey J.N."/>
            <person name="Ouadi S."/>
            <person name="Bakaher N."/>
            <person name="Bovet L."/>
            <person name="Willig A."/>
            <person name="Goepfert S."/>
            <person name="Peitsch M.C."/>
            <person name="Ivanov N.V."/>
        </authorList>
    </citation>
    <scope>NUCLEOTIDE SEQUENCE [LARGE SCALE GENOMIC DNA]</scope>
</reference>
<dbReference type="RefSeq" id="XP_016485607.1">
    <property type="nucleotide sequence ID" value="XM_016630121.1"/>
</dbReference>
<gene>
    <name evidence="3" type="primary">LOC107806006</name>
</gene>
<evidence type="ECO:0000313" key="2">
    <source>
        <dbReference type="Proteomes" id="UP000790787"/>
    </source>
</evidence>
<dbReference type="InterPro" id="IPR018289">
    <property type="entry name" value="MULE_transposase_dom"/>
</dbReference>
<dbReference type="Pfam" id="PF10551">
    <property type="entry name" value="MULE"/>
    <property type="match status" value="1"/>
</dbReference>
<proteinExistence type="predicted"/>
<feature type="domain" description="MULE transposase" evidence="1">
    <location>
        <begin position="118"/>
        <end position="164"/>
    </location>
</feature>
<dbReference type="STRING" id="4097.A0A1S4B9U2"/>
<reference evidence="3" key="2">
    <citation type="submission" date="2025-08" db="UniProtKB">
        <authorList>
            <consortium name="RefSeq"/>
        </authorList>
    </citation>
    <scope>IDENTIFICATION</scope>
    <source>
        <tissue evidence="3">Leaf</tissue>
    </source>
</reference>
<dbReference type="AlphaFoldDB" id="A0A1S4B9U2"/>
<dbReference type="PANTHER" id="PTHR31973">
    <property type="entry name" value="POLYPROTEIN, PUTATIVE-RELATED"/>
    <property type="match status" value="1"/>
</dbReference>
<dbReference type="OrthoDB" id="1700401at2759"/>
<keyword evidence="2" id="KW-1185">Reference proteome</keyword>
<organism evidence="2 3">
    <name type="scientific">Nicotiana tabacum</name>
    <name type="common">Common tobacco</name>
    <dbReference type="NCBI Taxonomy" id="4097"/>
    <lineage>
        <taxon>Eukaryota</taxon>
        <taxon>Viridiplantae</taxon>
        <taxon>Streptophyta</taxon>
        <taxon>Embryophyta</taxon>
        <taxon>Tracheophyta</taxon>
        <taxon>Spermatophyta</taxon>
        <taxon>Magnoliopsida</taxon>
        <taxon>eudicotyledons</taxon>
        <taxon>Gunneridae</taxon>
        <taxon>Pentapetalae</taxon>
        <taxon>asterids</taxon>
        <taxon>lamiids</taxon>
        <taxon>Solanales</taxon>
        <taxon>Solanaceae</taxon>
        <taxon>Nicotianoideae</taxon>
        <taxon>Nicotianeae</taxon>
        <taxon>Nicotiana</taxon>
    </lineage>
</organism>
<name>A0A1S4B9U2_TOBAC</name>
<dbReference type="GeneID" id="107806006"/>
<dbReference type="PaxDb" id="4097-A0A1S4B9U2"/>
<dbReference type="KEGG" id="nta:107806006"/>
<dbReference type="OMA" id="HAMHEHE"/>
<sequence length="341" mass="40030">MKANQRHATSKLISGYIIDNLRDPKFEVTLAFVMAEMQKLHGLDIGYHKTWCAVQCASALIRGTPEENYELLSSYLYMMRSKNPGTYTNIKIDENNRFLYMFYAYGSSISGWNHCRPVIAIDATFLKSKFRGVLMISVSKDTNNQIFPLAFGIAESENKNSYECHQSIAYAIAKVYPESHHGICIYHLEQNLKRRKVKSEVIKLFQSAARVYRRKEFNLYMSDIAKVDKKTYDYLMEEPPKRWARSCSPRRRYDMLTTKIVESMNSVLLEARELPILRMMDFIQVKLQRWFYERRNEVEGTFYDVSCWLEEELKKKIDLAFTSNLSRRETSRSPTFDRTGT</sequence>
<accession>A0A1S4B9U2</accession>
<protein>
    <submittedName>
        <fullName evidence="3">Uncharacterized protein LOC107806006</fullName>
    </submittedName>
</protein>
<evidence type="ECO:0000259" key="1">
    <source>
        <dbReference type="Pfam" id="PF10551"/>
    </source>
</evidence>
<dbReference type="PANTHER" id="PTHR31973:SF195">
    <property type="entry name" value="MUDR FAMILY TRANSPOSASE"/>
    <property type="match status" value="1"/>
</dbReference>
<dbReference type="Proteomes" id="UP000790787">
    <property type="component" value="Chromosome 1"/>
</dbReference>